<keyword evidence="4" id="KW-1185">Reference proteome</keyword>
<dbReference type="RefSeq" id="WP_211873408.1">
    <property type="nucleotide sequence ID" value="NZ_JAAEDH010000004.1"/>
</dbReference>
<keyword evidence="1" id="KW-0812">Transmembrane</keyword>
<reference evidence="3" key="1">
    <citation type="submission" date="2020-01" db="EMBL/GenBank/DDBJ databases">
        <authorList>
            <person name="Rat A."/>
        </authorList>
    </citation>
    <scope>NUCLEOTIDE SEQUENCE</scope>
    <source>
        <strain evidence="3">LMG 28251</strain>
    </source>
</reference>
<evidence type="ECO:0000259" key="2">
    <source>
        <dbReference type="Pfam" id="PF12146"/>
    </source>
</evidence>
<dbReference type="PANTHER" id="PTHR12277">
    <property type="entry name" value="ALPHA/BETA HYDROLASE DOMAIN-CONTAINING PROTEIN"/>
    <property type="match status" value="1"/>
</dbReference>
<dbReference type="AlphaFoldDB" id="A0AAF1JVG9"/>
<gene>
    <name evidence="3" type="ORF">GXW79_05810</name>
</gene>
<dbReference type="InterPro" id="IPR022742">
    <property type="entry name" value="Hydrolase_4"/>
</dbReference>
<evidence type="ECO:0000313" key="4">
    <source>
        <dbReference type="Proteomes" id="UP001196068"/>
    </source>
</evidence>
<keyword evidence="1" id="KW-1133">Transmembrane helix</keyword>
<dbReference type="SUPFAM" id="SSF53474">
    <property type="entry name" value="alpha/beta-Hydrolases"/>
    <property type="match status" value="1"/>
</dbReference>
<evidence type="ECO:0000313" key="3">
    <source>
        <dbReference type="EMBL" id="MBR0654592.1"/>
    </source>
</evidence>
<sequence length="277" mass="30146">MTRRSLLWVSFILLPLGIAGTLVTLVLVLQDRLIYAPYRSRPDLSLAALHGIVAGEVITTDGVHLLTWSIAPSNNERPVFLYLHGIGGNLMHRARRLERFAALGWGVLMVEWRGYGGNTGRPSEQGFMRDARAGLVALQVAGHAPNRIVLWAESLGTAIAIEIAAEQPTAIAAVLLELPFTSLLELAQLHYPWLPARLLLRDRFDALGHIARVTAPILIMSGGRDTLVPRSMGLALFAAARAPTERWEAPESGHEELGTAGAVEVAASFLDRHADLR</sequence>
<proteinExistence type="predicted"/>
<dbReference type="InterPro" id="IPR029058">
    <property type="entry name" value="AB_hydrolase_fold"/>
</dbReference>
<keyword evidence="3" id="KW-0378">Hydrolase</keyword>
<dbReference type="GO" id="GO:0016787">
    <property type="term" value="F:hydrolase activity"/>
    <property type="evidence" value="ECO:0007669"/>
    <property type="project" value="UniProtKB-KW"/>
</dbReference>
<feature type="domain" description="Serine aminopeptidase S33" evidence="2">
    <location>
        <begin position="77"/>
        <end position="181"/>
    </location>
</feature>
<comment type="caution">
    <text evidence="3">The sequence shown here is derived from an EMBL/GenBank/DDBJ whole genome shotgun (WGS) entry which is preliminary data.</text>
</comment>
<accession>A0AAF1JVG9</accession>
<feature type="transmembrane region" description="Helical" evidence="1">
    <location>
        <begin position="6"/>
        <end position="29"/>
    </location>
</feature>
<dbReference type="PANTHER" id="PTHR12277:SF81">
    <property type="entry name" value="PROTEIN ABHD13"/>
    <property type="match status" value="1"/>
</dbReference>
<keyword evidence="1" id="KW-0472">Membrane</keyword>
<name>A0AAF1JVG9_9PROT</name>
<dbReference type="Gene3D" id="3.40.50.1820">
    <property type="entry name" value="alpha/beta hydrolase"/>
    <property type="match status" value="1"/>
</dbReference>
<evidence type="ECO:0000256" key="1">
    <source>
        <dbReference type="SAM" id="Phobius"/>
    </source>
</evidence>
<dbReference type="Pfam" id="PF12146">
    <property type="entry name" value="Hydrolase_4"/>
    <property type="match status" value="1"/>
</dbReference>
<dbReference type="EMBL" id="JAAEDH010000004">
    <property type="protein sequence ID" value="MBR0654592.1"/>
    <property type="molecule type" value="Genomic_DNA"/>
</dbReference>
<dbReference type="Proteomes" id="UP001196068">
    <property type="component" value="Unassembled WGS sequence"/>
</dbReference>
<organism evidence="3 4">
    <name type="scientific">Plastoroseomonas arctica</name>
    <dbReference type="NCBI Taxonomy" id="1509237"/>
    <lineage>
        <taxon>Bacteria</taxon>
        <taxon>Pseudomonadati</taxon>
        <taxon>Pseudomonadota</taxon>
        <taxon>Alphaproteobacteria</taxon>
        <taxon>Acetobacterales</taxon>
        <taxon>Acetobacteraceae</taxon>
        <taxon>Plastoroseomonas</taxon>
    </lineage>
</organism>
<protein>
    <submittedName>
        <fullName evidence="3">Alpha/beta hydrolase</fullName>
    </submittedName>
</protein>
<reference evidence="3" key="2">
    <citation type="journal article" date="2021" name="Syst. Appl. Microbiol.">
        <title>Roseomonas hellenica sp. nov., isolated from roots of wild-growing Alkanna tinctoria.</title>
        <authorList>
            <person name="Rat A."/>
            <person name="Naranjo H.D."/>
            <person name="Lebbe L."/>
            <person name="Cnockaert M."/>
            <person name="Krigas N."/>
            <person name="Grigoriadou K."/>
            <person name="Maloupa E."/>
            <person name="Willems A."/>
        </authorList>
    </citation>
    <scope>NUCLEOTIDE SEQUENCE</scope>
    <source>
        <strain evidence="3">LMG 28251</strain>
    </source>
</reference>